<evidence type="ECO:0000313" key="3">
    <source>
        <dbReference type="EMBL" id="CBN75012.1"/>
    </source>
</evidence>
<feature type="domain" description="DUF2061" evidence="2">
    <location>
        <begin position="127"/>
        <end position="177"/>
    </location>
</feature>
<dbReference type="InterPro" id="IPR018638">
    <property type="entry name" value="DUF2061_membrane"/>
</dbReference>
<name>D8LRA7_ECTSI</name>
<accession>D8LRA7</accession>
<feature type="domain" description="DUF2061" evidence="2">
    <location>
        <begin position="194"/>
        <end position="245"/>
    </location>
</feature>
<evidence type="ECO:0000256" key="1">
    <source>
        <dbReference type="SAM" id="SignalP"/>
    </source>
</evidence>
<dbReference type="InParanoid" id="D8LRA7"/>
<protein>
    <recommendedName>
        <fullName evidence="2">DUF2061 domain-containing protein</fullName>
    </recommendedName>
</protein>
<dbReference type="OrthoDB" id="200262at2759"/>
<evidence type="ECO:0000259" key="2">
    <source>
        <dbReference type="Pfam" id="PF09834"/>
    </source>
</evidence>
<keyword evidence="1" id="KW-0732">Signal</keyword>
<feature type="signal peptide" evidence="1">
    <location>
        <begin position="1"/>
        <end position="33"/>
    </location>
</feature>
<dbReference type="Pfam" id="PF09834">
    <property type="entry name" value="DUF2061"/>
    <property type="match status" value="2"/>
</dbReference>
<gene>
    <name evidence="3" type="ORF">Esi_0064_0057</name>
</gene>
<dbReference type="AlphaFoldDB" id="D8LRA7"/>
<dbReference type="EMBL" id="FN648863">
    <property type="protein sequence ID" value="CBN75012.1"/>
    <property type="molecule type" value="Genomic_DNA"/>
</dbReference>
<feature type="chain" id="PRO_5003117422" description="DUF2061 domain-containing protein" evidence="1">
    <location>
        <begin position="34"/>
        <end position="259"/>
    </location>
</feature>
<organism evidence="3 4">
    <name type="scientific">Ectocarpus siliculosus</name>
    <name type="common">Brown alga</name>
    <name type="synonym">Conferva siliculosa</name>
    <dbReference type="NCBI Taxonomy" id="2880"/>
    <lineage>
        <taxon>Eukaryota</taxon>
        <taxon>Sar</taxon>
        <taxon>Stramenopiles</taxon>
        <taxon>Ochrophyta</taxon>
        <taxon>PX clade</taxon>
        <taxon>Phaeophyceae</taxon>
        <taxon>Ectocarpales</taxon>
        <taxon>Ectocarpaceae</taxon>
        <taxon>Ectocarpus</taxon>
    </lineage>
</organism>
<dbReference type="Proteomes" id="UP000002630">
    <property type="component" value="Linkage Group LG16"/>
</dbReference>
<keyword evidence="4" id="KW-1185">Reference proteome</keyword>
<dbReference type="EMBL" id="FN649741">
    <property type="protein sequence ID" value="CBN75012.1"/>
    <property type="molecule type" value="Genomic_DNA"/>
</dbReference>
<proteinExistence type="predicted"/>
<sequence length="259" mass="27182">MVVPADKRPAATTRSMLLLLLLAAAAVVTPSLGFVVPPAAPAAAARWQPGCGGSSTAAAGQPRAQGMRTYTIGATGFHGGGGGSSSRTVAPPTMMATPLPETPDAPPSTEELRPALVYGESATRSFVKALVWRLTAGVVTLVSGLVFSGSLATAMSIVGSDFVTKSGFMFAGERLWNKVKWGQDKSGDSTKRSLAKAVLWRVFAASNTLICGVFLAKDLSVASKIAGTDTVFKTALFFLNERAWTKISWGKEYEPEYYL</sequence>
<reference evidence="3 4" key="1">
    <citation type="journal article" date="2010" name="Nature">
        <title>The Ectocarpus genome and the independent evolution of multicellularity in brown algae.</title>
        <authorList>
            <person name="Cock J.M."/>
            <person name="Sterck L."/>
            <person name="Rouze P."/>
            <person name="Scornet D."/>
            <person name="Allen A.E."/>
            <person name="Amoutzias G."/>
            <person name="Anthouard V."/>
            <person name="Artiguenave F."/>
            <person name="Aury J.M."/>
            <person name="Badger J.H."/>
            <person name="Beszteri B."/>
            <person name="Billiau K."/>
            <person name="Bonnet E."/>
            <person name="Bothwell J.H."/>
            <person name="Bowler C."/>
            <person name="Boyen C."/>
            <person name="Brownlee C."/>
            <person name="Carrano C.J."/>
            <person name="Charrier B."/>
            <person name="Cho G.Y."/>
            <person name="Coelho S.M."/>
            <person name="Collen J."/>
            <person name="Corre E."/>
            <person name="Da Silva C."/>
            <person name="Delage L."/>
            <person name="Delaroque N."/>
            <person name="Dittami S.M."/>
            <person name="Doulbeau S."/>
            <person name="Elias M."/>
            <person name="Farnham G."/>
            <person name="Gachon C.M."/>
            <person name="Gschloessl B."/>
            <person name="Heesch S."/>
            <person name="Jabbari K."/>
            <person name="Jubin C."/>
            <person name="Kawai H."/>
            <person name="Kimura K."/>
            <person name="Kloareg B."/>
            <person name="Kupper F.C."/>
            <person name="Lang D."/>
            <person name="Le Bail A."/>
            <person name="Leblanc C."/>
            <person name="Lerouge P."/>
            <person name="Lohr M."/>
            <person name="Lopez P.J."/>
            <person name="Martens C."/>
            <person name="Maumus F."/>
            <person name="Michel G."/>
            <person name="Miranda-Saavedra D."/>
            <person name="Morales J."/>
            <person name="Moreau H."/>
            <person name="Motomura T."/>
            <person name="Nagasato C."/>
            <person name="Napoli C.A."/>
            <person name="Nelson D.R."/>
            <person name="Nyvall-Collen P."/>
            <person name="Peters A.F."/>
            <person name="Pommier C."/>
            <person name="Potin P."/>
            <person name="Poulain J."/>
            <person name="Quesneville H."/>
            <person name="Read B."/>
            <person name="Rensing S.A."/>
            <person name="Ritter A."/>
            <person name="Rousvoal S."/>
            <person name="Samanta M."/>
            <person name="Samson G."/>
            <person name="Schroeder D.C."/>
            <person name="Segurens B."/>
            <person name="Strittmatter M."/>
            <person name="Tonon T."/>
            <person name="Tregear J.W."/>
            <person name="Valentin K."/>
            <person name="von Dassow P."/>
            <person name="Yamagishi T."/>
            <person name="Van de Peer Y."/>
            <person name="Wincker P."/>
        </authorList>
    </citation>
    <scope>NUCLEOTIDE SEQUENCE [LARGE SCALE GENOMIC DNA]</scope>
    <source>
        <strain evidence="4">Ec32 / CCAP1310/4</strain>
    </source>
</reference>
<evidence type="ECO:0000313" key="4">
    <source>
        <dbReference type="Proteomes" id="UP000002630"/>
    </source>
</evidence>
<dbReference type="eggNOG" id="ENOG502S6IU">
    <property type="taxonomic scope" value="Eukaryota"/>
</dbReference>